<evidence type="ECO:0000313" key="2">
    <source>
        <dbReference type="Proteomes" id="UP000189739"/>
    </source>
</evidence>
<dbReference type="RefSeq" id="WP_078351164.1">
    <property type="nucleotide sequence ID" value="NZ_MBTF01000038.1"/>
</dbReference>
<sequence>MKTIPKLSLNALKKNADSIMTKDELRSVKGGFQTCQKTLPDPGSYFCQSNPGHPDCNPNLPRTVTGYLSNCYNSSGSYIGTACHVNGPCGQNYVNVTCQYAYPSNGSSGACI</sequence>
<reference evidence="1 2" key="1">
    <citation type="submission" date="2016-07" db="EMBL/GenBank/DDBJ databases">
        <title>Genomic analysis of zinc-resistant bacterium Mucilaginibacter pedocola TBZ30.</title>
        <authorList>
            <person name="Huang J."/>
            <person name="Tang J."/>
        </authorList>
    </citation>
    <scope>NUCLEOTIDE SEQUENCE [LARGE SCALE GENOMIC DNA]</scope>
    <source>
        <strain evidence="1 2">TBZ30</strain>
    </source>
</reference>
<name>A0A1S9P722_9SPHI</name>
<dbReference type="STRING" id="1792845.BC343_17320"/>
<dbReference type="EMBL" id="MBTF01000038">
    <property type="protein sequence ID" value="OOQ56750.1"/>
    <property type="molecule type" value="Genomic_DNA"/>
</dbReference>
<dbReference type="AlphaFoldDB" id="A0A1S9P722"/>
<accession>A0A1S9P722</accession>
<proteinExistence type="predicted"/>
<protein>
    <submittedName>
        <fullName evidence="1">Uncharacterized protein</fullName>
    </submittedName>
</protein>
<organism evidence="1 2">
    <name type="scientific">Mucilaginibacter pedocola</name>
    <dbReference type="NCBI Taxonomy" id="1792845"/>
    <lineage>
        <taxon>Bacteria</taxon>
        <taxon>Pseudomonadati</taxon>
        <taxon>Bacteroidota</taxon>
        <taxon>Sphingobacteriia</taxon>
        <taxon>Sphingobacteriales</taxon>
        <taxon>Sphingobacteriaceae</taxon>
        <taxon>Mucilaginibacter</taxon>
    </lineage>
</organism>
<keyword evidence="2" id="KW-1185">Reference proteome</keyword>
<comment type="caution">
    <text evidence="1">The sequence shown here is derived from an EMBL/GenBank/DDBJ whole genome shotgun (WGS) entry which is preliminary data.</text>
</comment>
<gene>
    <name evidence="1" type="ORF">BC343_17320</name>
</gene>
<dbReference type="Proteomes" id="UP000189739">
    <property type="component" value="Unassembled WGS sequence"/>
</dbReference>
<evidence type="ECO:0000313" key="1">
    <source>
        <dbReference type="EMBL" id="OOQ56750.1"/>
    </source>
</evidence>